<dbReference type="EMBL" id="JAAZNL010000012">
    <property type="protein sequence ID" value="NMB69780.1"/>
    <property type="molecule type" value="Genomic_DNA"/>
</dbReference>
<gene>
    <name evidence="4" type="ORF">GYA27_01060</name>
</gene>
<dbReference type="GO" id="GO:0005975">
    <property type="term" value="P:carbohydrate metabolic process"/>
    <property type="evidence" value="ECO:0007669"/>
    <property type="project" value="InterPro"/>
</dbReference>
<proteinExistence type="inferred from homology"/>
<accession>A0A7X9DJS6</accession>
<dbReference type="InterPro" id="IPR052046">
    <property type="entry name" value="GH57_Enzymes"/>
</dbReference>
<dbReference type="GO" id="GO:0003824">
    <property type="term" value="F:catalytic activity"/>
    <property type="evidence" value="ECO:0007669"/>
    <property type="project" value="InterPro"/>
</dbReference>
<reference evidence="4 5" key="1">
    <citation type="journal article" date="2020" name="Biotechnol. Biofuels">
        <title>New insights from the biogas microbiome by comprehensive genome-resolved metagenomics of nearly 1600 species originating from multiple anaerobic digesters.</title>
        <authorList>
            <person name="Campanaro S."/>
            <person name="Treu L."/>
            <person name="Rodriguez-R L.M."/>
            <person name="Kovalovszki A."/>
            <person name="Ziels R.M."/>
            <person name="Maus I."/>
            <person name="Zhu X."/>
            <person name="Kougias P.G."/>
            <person name="Basile A."/>
            <person name="Luo G."/>
            <person name="Schluter A."/>
            <person name="Konstantinidis K.T."/>
            <person name="Angelidaki I."/>
        </authorList>
    </citation>
    <scope>NUCLEOTIDE SEQUENCE [LARGE SCALE GENOMIC DNA]</scope>
    <source>
        <strain evidence="4">AS27yjCOA_165</strain>
    </source>
</reference>
<dbReference type="SUPFAM" id="SSF88713">
    <property type="entry name" value="Glycoside hydrolase/deacetylase"/>
    <property type="match status" value="1"/>
</dbReference>
<evidence type="ECO:0000313" key="5">
    <source>
        <dbReference type="Proteomes" id="UP000526033"/>
    </source>
</evidence>
<evidence type="ECO:0000256" key="2">
    <source>
        <dbReference type="ARBA" id="ARBA00023277"/>
    </source>
</evidence>
<keyword evidence="2" id="KW-0119">Carbohydrate metabolism</keyword>
<evidence type="ECO:0000313" key="4">
    <source>
        <dbReference type="EMBL" id="NMB69780.1"/>
    </source>
</evidence>
<dbReference type="Gene3D" id="3.20.110.20">
    <property type="match status" value="1"/>
</dbReference>
<dbReference type="Pfam" id="PF03065">
    <property type="entry name" value="Glyco_hydro_57"/>
    <property type="match status" value="1"/>
</dbReference>
<name>A0A7X9DJS6_UNCKA</name>
<dbReference type="PANTHER" id="PTHR36306:SF1">
    <property type="entry name" value="ALPHA-AMYLASE-RELATED"/>
    <property type="match status" value="1"/>
</dbReference>
<feature type="domain" description="Glycoside hydrolase family 57 N-terminal" evidence="3">
    <location>
        <begin position="14"/>
        <end position="262"/>
    </location>
</feature>
<dbReference type="Proteomes" id="UP000526033">
    <property type="component" value="Unassembled WGS sequence"/>
</dbReference>
<evidence type="ECO:0000256" key="1">
    <source>
        <dbReference type="ARBA" id="ARBA00006821"/>
    </source>
</evidence>
<dbReference type="AlphaFoldDB" id="A0A7X9DJS6"/>
<protein>
    <recommendedName>
        <fullName evidence="3">Glycoside hydrolase family 57 N-terminal domain-containing protein</fullName>
    </recommendedName>
</protein>
<organism evidence="4 5">
    <name type="scientific">candidate division WWE3 bacterium</name>
    <dbReference type="NCBI Taxonomy" id="2053526"/>
    <lineage>
        <taxon>Bacteria</taxon>
        <taxon>Katanobacteria</taxon>
    </lineage>
</organism>
<sequence length="421" mass="48380">MNVGFLLHLYQPPTQTENVFKQICSDSYFPLIKLIKNKPNYKFTLNVPLSLLEQMDKYGYKEWLKDLRDLYESERIEIVGCVAYHSLLTKTPELLAEQGIILNEFGLGYYLGSRQGFEGEESILVKNLRGFFPPELCVNDSVIKLVSSLGYDWLLADKCVVPQEQILMLGQNVFKYKNETALVVIRDGEISNMLSFKRDSFGDEILEKINKRSETTDSIVIALDAEAFGHHNKEGMYLLEDICDKLIRSGNNLTTVSDLVAESPMEHADAVFESNWSEASCTTDPSKLYKLWANKDNEIQKSLWYIQENILKSYEKVANFTSPEGFENVAVWNPVEMQKLSVEDRSKVELMLLVNKSLHSDQFWWASNEQIYDKVLFSPTMINRALDYYKEISARLNDAELIYLVAKKSEEISAIISQQIK</sequence>
<dbReference type="PANTHER" id="PTHR36306">
    <property type="entry name" value="ALPHA-AMYLASE-RELATED-RELATED"/>
    <property type="match status" value="1"/>
</dbReference>
<dbReference type="InterPro" id="IPR011330">
    <property type="entry name" value="Glyco_hydro/deAcase_b/a-brl"/>
</dbReference>
<comment type="similarity">
    <text evidence="1">Belongs to the glycosyl hydrolase 57 family.</text>
</comment>
<dbReference type="InterPro" id="IPR004300">
    <property type="entry name" value="Glyco_hydro_57_N"/>
</dbReference>
<evidence type="ECO:0000259" key="3">
    <source>
        <dbReference type="Pfam" id="PF03065"/>
    </source>
</evidence>
<comment type="caution">
    <text evidence="4">The sequence shown here is derived from an EMBL/GenBank/DDBJ whole genome shotgun (WGS) entry which is preliminary data.</text>
</comment>